<evidence type="ECO:0000256" key="2">
    <source>
        <dbReference type="SAM" id="Phobius"/>
    </source>
</evidence>
<evidence type="ECO:0000313" key="4">
    <source>
        <dbReference type="Proteomes" id="UP001432312"/>
    </source>
</evidence>
<sequence>MTGARGITVGRLAALVVVVLAVAIAATLLITRATDGSGTSGRGGEDKAATPGPAGGTPYAYTTEQELVLVRGDRPPTRVPRVFDLADPHRNTVVWTHDGHRVAFFSDDELLDRREDTRLITVDARTGEVHRLPCPGCHDLAPVGDHDVMVLSYEPGPTSAFRIDLDRPTAPRTELDNGSYWQPQLLGATPTHVLTGQYEMSGGDPGMELRLNDLKTAGITVYPRFESNAYMPAALAAVGGGQRIAVAARHNPGGCAAPFPIHVLGPKGEVGGSDQSAALPPGYIAGVTGGIDVSDLWWGPDQHLYATISAWTCDKSQGARDGKKRPHRPATLFRLDGDRWVSAGDQPATVVRPLDRDTRMVLVIPDCNGPVERADGITYCNTGSLYREEAGKRTKVADDVLSLSAPATAS</sequence>
<keyword evidence="2" id="KW-0472">Membrane</keyword>
<accession>A0ABZ1QKW5</accession>
<dbReference type="GeneID" id="95501171"/>
<keyword evidence="2" id="KW-0812">Transmembrane</keyword>
<reference evidence="3" key="1">
    <citation type="submission" date="2022-10" db="EMBL/GenBank/DDBJ databases">
        <title>The complete genomes of actinobacterial strains from the NBC collection.</title>
        <authorList>
            <person name="Joergensen T.S."/>
            <person name="Alvarez Arevalo M."/>
            <person name="Sterndorff E.B."/>
            <person name="Faurdal D."/>
            <person name="Vuksanovic O."/>
            <person name="Mourched A.-S."/>
            <person name="Charusanti P."/>
            <person name="Shaw S."/>
            <person name="Blin K."/>
            <person name="Weber T."/>
        </authorList>
    </citation>
    <scope>NUCLEOTIDE SEQUENCE</scope>
    <source>
        <strain evidence="3">NBC_00303</strain>
    </source>
</reference>
<keyword evidence="2" id="KW-1133">Transmembrane helix</keyword>
<gene>
    <name evidence="3" type="ORF">OHA91_34010</name>
</gene>
<name>A0ABZ1QKW5_9ACTN</name>
<dbReference type="RefSeq" id="WP_031157095.1">
    <property type="nucleotide sequence ID" value="NZ_CP108036.1"/>
</dbReference>
<protein>
    <submittedName>
        <fullName evidence="3">Uncharacterized protein</fullName>
    </submittedName>
</protein>
<feature type="transmembrane region" description="Helical" evidence="2">
    <location>
        <begin position="12"/>
        <end position="30"/>
    </location>
</feature>
<organism evidence="3 4">
    <name type="scientific">Streptomyces erythrochromogenes</name>
    <dbReference type="NCBI Taxonomy" id="285574"/>
    <lineage>
        <taxon>Bacteria</taxon>
        <taxon>Bacillati</taxon>
        <taxon>Actinomycetota</taxon>
        <taxon>Actinomycetes</taxon>
        <taxon>Kitasatosporales</taxon>
        <taxon>Streptomycetaceae</taxon>
        <taxon>Streptomyces</taxon>
    </lineage>
</organism>
<feature type="region of interest" description="Disordered" evidence="1">
    <location>
        <begin position="35"/>
        <end position="59"/>
    </location>
</feature>
<dbReference type="EMBL" id="CP108036">
    <property type="protein sequence ID" value="WUN83095.1"/>
    <property type="molecule type" value="Genomic_DNA"/>
</dbReference>
<evidence type="ECO:0000256" key="1">
    <source>
        <dbReference type="SAM" id="MobiDB-lite"/>
    </source>
</evidence>
<evidence type="ECO:0000313" key="3">
    <source>
        <dbReference type="EMBL" id="WUN83095.1"/>
    </source>
</evidence>
<keyword evidence="4" id="KW-1185">Reference proteome</keyword>
<dbReference type="Proteomes" id="UP001432312">
    <property type="component" value="Chromosome"/>
</dbReference>
<dbReference type="SUPFAM" id="SSF82171">
    <property type="entry name" value="DPP6 N-terminal domain-like"/>
    <property type="match status" value="1"/>
</dbReference>
<proteinExistence type="predicted"/>